<proteinExistence type="predicted"/>
<evidence type="ECO:0000313" key="2">
    <source>
        <dbReference type="Proteomes" id="UP001211065"/>
    </source>
</evidence>
<dbReference type="InterPro" id="IPR051289">
    <property type="entry name" value="LAGLIDADG_Endonuclease"/>
</dbReference>
<name>A0AAD5Y0Z3_9FUNG</name>
<dbReference type="Proteomes" id="UP001211065">
    <property type="component" value="Unassembled WGS sequence"/>
</dbReference>
<dbReference type="EMBL" id="JADGJW010000166">
    <property type="protein sequence ID" value="KAJ3222630.1"/>
    <property type="molecule type" value="Genomic_DNA"/>
</dbReference>
<evidence type="ECO:0008006" key="3">
    <source>
        <dbReference type="Google" id="ProtNLM"/>
    </source>
</evidence>
<reference evidence="1" key="1">
    <citation type="submission" date="2020-05" db="EMBL/GenBank/DDBJ databases">
        <title>Phylogenomic resolution of chytrid fungi.</title>
        <authorList>
            <person name="Stajich J.E."/>
            <person name="Amses K."/>
            <person name="Simmons R."/>
            <person name="Seto K."/>
            <person name="Myers J."/>
            <person name="Bonds A."/>
            <person name="Quandt C.A."/>
            <person name="Barry K."/>
            <person name="Liu P."/>
            <person name="Grigoriev I."/>
            <person name="Longcore J.E."/>
            <person name="James T.Y."/>
        </authorList>
    </citation>
    <scope>NUCLEOTIDE SEQUENCE</scope>
    <source>
        <strain evidence="1">JEL0476</strain>
    </source>
</reference>
<dbReference type="Gene3D" id="3.10.28.10">
    <property type="entry name" value="Homing endonucleases"/>
    <property type="match status" value="2"/>
</dbReference>
<dbReference type="PANTHER" id="PTHR36181">
    <property type="entry name" value="INTRON-ENCODED ENDONUCLEASE AI3-RELATED"/>
    <property type="match status" value="1"/>
</dbReference>
<dbReference type="PANTHER" id="PTHR36181:SF3">
    <property type="entry name" value="INTRON-ENCODED DNA ENDONUCLEASE AI5 BETA"/>
    <property type="match status" value="1"/>
</dbReference>
<dbReference type="InterPro" id="IPR027434">
    <property type="entry name" value="Homing_endonucl"/>
</dbReference>
<gene>
    <name evidence="1" type="ORF">HK099_002069</name>
</gene>
<dbReference type="AlphaFoldDB" id="A0AAD5Y0Z3"/>
<evidence type="ECO:0000313" key="1">
    <source>
        <dbReference type="EMBL" id="KAJ3222630.1"/>
    </source>
</evidence>
<protein>
    <recommendedName>
        <fullName evidence="3">LAGLIDADG homing endonuclease</fullName>
    </recommendedName>
</protein>
<organism evidence="1 2">
    <name type="scientific">Clydaea vesicula</name>
    <dbReference type="NCBI Taxonomy" id="447962"/>
    <lineage>
        <taxon>Eukaryota</taxon>
        <taxon>Fungi</taxon>
        <taxon>Fungi incertae sedis</taxon>
        <taxon>Chytridiomycota</taxon>
        <taxon>Chytridiomycota incertae sedis</taxon>
        <taxon>Chytridiomycetes</taxon>
        <taxon>Lobulomycetales</taxon>
        <taxon>Lobulomycetaceae</taxon>
        <taxon>Clydaea</taxon>
    </lineage>
</organism>
<comment type="caution">
    <text evidence="1">The sequence shown here is derived from an EMBL/GenBank/DDBJ whole genome shotgun (WGS) entry which is preliminary data.</text>
</comment>
<accession>A0AAD5Y0Z3</accession>
<keyword evidence="2" id="KW-1185">Reference proteome</keyword>
<sequence length="143" mass="16322">MEFNGSIPSLDPNWVTGFTDAEGCFSINLSVRKDGRREIAPGKNFFKLDVSLSKRTKLDRRSRYTKKQADYILWKNIVSLQKAQEHLTMEGFHKCLSFKANLNKGLTTPPNKSSLVEKSNTSKTGYQVQATFYISQHSRDLEL</sequence>
<dbReference type="SUPFAM" id="SSF55608">
    <property type="entry name" value="Homing endonucleases"/>
    <property type="match status" value="1"/>
</dbReference>